<keyword evidence="6" id="KW-0378">Hydrolase</keyword>
<dbReference type="PROSITE" id="PS51192">
    <property type="entry name" value="HELICASE_ATP_BIND_1"/>
    <property type="match status" value="1"/>
</dbReference>
<dbReference type="Gene3D" id="3.40.50.300">
    <property type="entry name" value="P-loop containing nucleotide triphosphate hydrolases"/>
    <property type="match status" value="2"/>
</dbReference>
<dbReference type="RefSeq" id="WP_317942475.1">
    <property type="nucleotide sequence ID" value="NZ_JAUBDI010000003.1"/>
</dbReference>
<keyword evidence="7" id="KW-1185">Reference proteome</keyword>
<keyword evidence="3" id="KW-0238">DNA-binding</keyword>
<feature type="domain" description="Helicase ATP-binding" evidence="4">
    <location>
        <begin position="135"/>
        <end position="287"/>
    </location>
</feature>
<dbReference type="Pfam" id="PF04851">
    <property type="entry name" value="ResIII"/>
    <property type="match status" value="1"/>
</dbReference>
<evidence type="ECO:0000313" key="7">
    <source>
        <dbReference type="Proteomes" id="UP001282284"/>
    </source>
</evidence>
<evidence type="ECO:0000256" key="1">
    <source>
        <dbReference type="ARBA" id="ARBA00022741"/>
    </source>
</evidence>
<keyword evidence="1" id="KW-0547">Nucleotide-binding</keyword>
<organism evidence="6 7">
    <name type="scientific">Sporosarcina saromensis</name>
    <dbReference type="NCBI Taxonomy" id="359365"/>
    <lineage>
        <taxon>Bacteria</taxon>
        <taxon>Bacillati</taxon>
        <taxon>Bacillota</taxon>
        <taxon>Bacilli</taxon>
        <taxon>Bacillales</taxon>
        <taxon>Caryophanaceae</taxon>
        <taxon>Sporosarcina</taxon>
    </lineage>
</organism>
<reference evidence="6 7" key="1">
    <citation type="submission" date="2023-06" db="EMBL/GenBank/DDBJ databases">
        <title>Sporosarcina sp. nov., isolated from Korean traditional fermented seafood 'Jeotgal'.</title>
        <authorList>
            <person name="Yang A.I."/>
            <person name="Shin N.-R."/>
        </authorList>
    </citation>
    <scope>NUCLEOTIDE SEQUENCE [LARGE SCALE GENOMIC DNA]</scope>
    <source>
        <strain evidence="6 7">KCTC13119</strain>
    </source>
</reference>
<protein>
    <submittedName>
        <fullName evidence="6">DEAD/DEAH box helicase family protein</fullName>
    </submittedName>
</protein>
<evidence type="ECO:0000313" key="6">
    <source>
        <dbReference type="EMBL" id="MDW0112590.1"/>
    </source>
</evidence>
<dbReference type="PANTHER" id="PTHR30580">
    <property type="entry name" value="PRIMOSOMAL PROTEIN N"/>
    <property type="match status" value="1"/>
</dbReference>
<sequence length="459" mass="51579">MRKQMNPAIRNFLSGRIWLRMHTPFASHEIDEQIAAGTITVIKGIRTENGSLFQPKRHICNRCENGDASRFTTFQCAKCEGPCTYCRNCLKMGRVSSCTELITWTGPPIMYPTDHTLAWQGTLTPKQQQASDELLESQNKSLSHLLYAVCGSGKTEILFQPIHAMLRQGKRVGIAAPRVDVILELEPRLRAAFPQTSIEALYGGAQPSMEAAQLVLATTHQLYRFTQAFDAIFVDEADAFPYKADATLQRAVMKAAKPETPVHSVTATPSDKLLRERKKTGAVSIIYRRYHGHPLPMPVFHSLWNYEKQIQKGTLPRKLLQWTEERIAKNEPFLLFFHHIGLMEAAEPLFQTIHPQIRSVHAQHPDRKEHVQALRDQQVPGLLTTTILERGITIPNVQVAVIGAEQAIFDKGALIQIGGRVGRSALYPTGQFTLFHNGISYAMDEAKNEIRRLNEGGDM</sequence>
<dbReference type="InterPro" id="IPR027417">
    <property type="entry name" value="P-loop_NTPase"/>
</dbReference>
<dbReference type="SUPFAM" id="SSF52540">
    <property type="entry name" value="P-loop containing nucleoside triphosphate hydrolases"/>
    <property type="match status" value="1"/>
</dbReference>
<evidence type="ECO:0000259" key="5">
    <source>
        <dbReference type="PROSITE" id="PS51194"/>
    </source>
</evidence>
<accession>A0ABU4G6K2</accession>
<dbReference type="InterPro" id="IPR014001">
    <property type="entry name" value="Helicase_ATP-bd"/>
</dbReference>
<evidence type="ECO:0000256" key="3">
    <source>
        <dbReference type="ARBA" id="ARBA00023125"/>
    </source>
</evidence>
<dbReference type="GO" id="GO:0004386">
    <property type="term" value="F:helicase activity"/>
    <property type="evidence" value="ECO:0007669"/>
    <property type="project" value="UniProtKB-KW"/>
</dbReference>
<proteinExistence type="predicted"/>
<evidence type="ECO:0000256" key="2">
    <source>
        <dbReference type="ARBA" id="ARBA00022840"/>
    </source>
</evidence>
<dbReference type="SMART" id="SM00490">
    <property type="entry name" value="HELICc"/>
    <property type="match status" value="1"/>
</dbReference>
<dbReference type="PROSITE" id="PS51194">
    <property type="entry name" value="HELICASE_CTER"/>
    <property type="match status" value="1"/>
</dbReference>
<dbReference type="InterPro" id="IPR006935">
    <property type="entry name" value="Helicase/UvrB_N"/>
</dbReference>
<dbReference type="Proteomes" id="UP001282284">
    <property type="component" value="Unassembled WGS sequence"/>
</dbReference>
<dbReference type="SMART" id="SM00487">
    <property type="entry name" value="DEXDc"/>
    <property type="match status" value="1"/>
</dbReference>
<feature type="domain" description="Helicase C-terminal" evidence="5">
    <location>
        <begin position="314"/>
        <end position="459"/>
    </location>
</feature>
<gene>
    <name evidence="6" type="ORF">QT711_05280</name>
</gene>
<comment type="caution">
    <text evidence="6">The sequence shown here is derived from an EMBL/GenBank/DDBJ whole genome shotgun (WGS) entry which is preliminary data.</text>
</comment>
<dbReference type="PANTHER" id="PTHR30580:SF1">
    <property type="entry name" value="COMF OPERON PROTEIN 1"/>
    <property type="match status" value="1"/>
</dbReference>
<keyword evidence="2" id="KW-0067">ATP-binding</keyword>
<keyword evidence="6" id="KW-0347">Helicase</keyword>
<evidence type="ECO:0000259" key="4">
    <source>
        <dbReference type="PROSITE" id="PS51192"/>
    </source>
</evidence>
<dbReference type="InterPro" id="IPR001650">
    <property type="entry name" value="Helicase_C-like"/>
</dbReference>
<name>A0ABU4G6K2_9BACL</name>
<dbReference type="EMBL" id="JAUBDI010000003">
    <property type="protein sequence ID" value="MDW0112590.1"/>
    <property type="molecule type" value="Genomic_DNA"/>
</dbReference>
<dbReference type="Pfam" id="PF00271">
    <property type="entry name" value="Helicase_C"/>
    <property type="match status" value="1"/>
</dbReference>